<dbReference type="PROSITE" id="PS51257">
    <property type="entry name" value="PROKAR_LIPOPROTEIN"/>
    <property type="match status" value="1"/>
</dbReference>
<gene>
    <name evidence="1" type="ORF">E7102_00980</name>
</gene>
<proteinExistence type="predicted"/>
<protein>
    <recommendedName>
        <fullName evidence="3">Lipoprotein</fullName>
    </recommendedName>
</protein>
<dbReference type="AlphaFoldDB" id="A0A928BPN8"/>
<evidence type="ECO:0000313" key="1">
    <source>
        <dbReference type="EMBL" id="MBE6265035.1"/>
    </source>
</evidence>
<organism evidence="1 2">
    <name type="scientific">Xylanibacter ruminicola</name>
    <name type="common">Prevotella ruminicola</name>
    <dbReference type="NCBI Taxonomy" id="839"/>
    <lineage>
        <taxon>Bacteria</taxon>
        <taxon>Pseudomonadati</taxon>
        <taxon>Bacteroidota</taxon>
        <taxon>Bacteroidia</taxon>
        <taxon>Bacteroidales</taxon>
        <taxon>Prevotellaceae</taxon>
        <taxon>Xylanibacter</taxon>
    </lineage>
</organism>
<sequence>MRKILCIAAVTALLVSCGGKKQPHAEVTSGSVFAPEVIADTVQAEPLTGQAYTIDIPSDWRAGSKGMSGDSCMIHLLRAPYTEANIIIAPKLKPKAYVAQREKEGCKHRPDVEVYGRVFSVYDRTDSDANIILSVGTPYEDGMFMMTLKAGPQRLPMEETHAAMYENMKTLLERIVFR</sequence>
<comment type="caution">
    <text evidence="1">The sequence shown here is derived from an EMBL/GenBank/DDBJ whole genome shotgun (WGS) entry which is preliminary data.</text>
</comment>
<dbReference type="EMBL" id="SUYD01000001">
    <property type="protein sequence ID" value="MBE6265035.1"/>
    <property type="molecule type" value="Genomic_DNA"/>
</dbReference>
<evidence type="ECO:0000313" key="2">
    <source>
        <dbReference type="Proteomes" id="UP000763088"/>
    </source>
</evidence>
<dbReference type="Proteomes" id="UP000763088">
    <property type="component" value="Unassembled WGS sequence"/>
</dbReference>
<evidence type="ECO:0008006" key="3">
    <source>
        <dbReference type="Google" id="ProtNLM"/>
    </source>
</evidence>
<name>A0A928BPN8_XYLRU</name>
<accession>A0A928BPN8</accession>
<reference evidence="1" key="1">
    <citation type="submission" date="2019-04" db="EMBL/GenBank/DDBJ databases">
        <title>Evolution of Biomass-Degrading Anaerobic Consortia Revealed by Metagenomics.</title>
        <authorList>
            <person name="Peng X."/>
        </authorList>
    </citation>
    <scope>NUCLEOTIDE SEQUENCE</scope>
    <source>
        <strain evidence="1">SIG141</strain>
    </source>
</reference>